<gene>
    <name evidence="1" type="ORF">HETSPECPRED_006585</name>
</gene>
<dbReference type="Proteomes" id="UP000664521">
    <property type="component" value="Unassembled WGS sequence"/>
</dbReference>
<reference evidence="1" key="1">
    <citation type="submission" date="2021-03" db="EMBL/GenBank/DDBJ databases">
        <authorList>
            <person name="Tagirdzhanova G."/>
        </authorList>
    </citation>
    <scope>NUCLEOTIDE SEQUENCE</scope>
</reference>
<comment type="caution">
    <text evidence="1">The sequence shown here is derived from an EMBL/GenBank/DDBJ whole genome shotgun (WGS) entry which is preliminary data.</text>
</comment>
<evidence type="ECO:0000313" key="2">
    <source>
        <dbReference type="Proteomes" id="UP000664521"/>
    </source>
</evidence>
<protein>
    <submittedName>
        <fullName evidence="1">Uncharacterized protein</fullName>
    </submittedName>
</protein>
<accession>A0A8H3FTB2</accession>
<dbReference type="AlphaFoldDB" id="A0A8H3FTB2"/>
<sequence length="92" mass="9934">MAVPRNCKAENFYCGNEMVTKGHPEQGLRNWVADKAGIGGGSINDYLFECGINDYVGITFKTYCDNGCQAGSDGHSSYCSVAKGTSSFQVQY</sequence>
<keyword evidence="2" id="KW-1185">Reference proteome</keyword>
<name>A0A8H3FTB2_9LECA</name>
<proteinExistence type="predicted"/>
<evidence type="ECO:0000313" key="1">
    <source>
        <dbReference type="EMBL" id="CAF9927433.1"/>
    </source>
</evidence>
<dbReference type="EMBL" id="CAJPDS010000044">
    <property type="protein sequence ID" value="CAF9927433.1"/>
    <property type="molecule type" value="Genomic_DNA"/>
</dbReference>
<organism evidence="1 2">
    <name type="scientific">Heterodermia speciosa</name>
    <dbReference type="NCBI Taxonomy" id="116794"/>
    <lineage>
        <taxon>Eukaryota</taxon>
        <taxon>Fungi</taxon>
        <taxon>Dikarya</taxon>
        <taxon>Ascomycota</taxon>
        <taxon>Pezizomycotina</taxon>
        <taxon>Lecanoromycetes</taxon>
        <taxon>OSLEUM clade</taxon>
        <taxon>Lecanoromycetidae</taxon>
        <taxon>Caliciales</taxon>
        <taxon>Physciaceae</taxon>
        <taxon>Heterodermia</taxon>
    </lineage>
</organism>